<evidence type="ECO:0000256" key="2">
    <source>
        <dbReference type="ARBA" id="ARBA00022745"/>
    </source>
</evidence>
<gene>
    <name evidence="11" type="ORF">G2W53_012251</name>
</gene>
<keyword evidence="6" id="KW-0804">Transcription</keyword>
<dbReference type="GO" id="GO:0003700">
    <property type="term" value="F:DNA-binding transcription factor activity"/>
    <property type="evidence" value="ECO:0007669"/>
    <property type="project" value="InterPro"/>
</dbReference>
<dbReference type="PANTHER" id="PTHR31657">
    <property type="entry name" value="ETHYLENE-RESPONSIVE TRANSCRIPTION FACTOR ERF061"/>
    <property type="match status" value="1"/>
</dbReference>
<dbReference type="Gene3D" id="3.30.730.10">
    <property type="entry name" value="AP2/ERF domain"/>
    <property type="match status" value="1"/>
</dbReference>
<evidence type="ECO:0000256" key="8">
    <source>
        <dbReference type="ARBA" id="ARBA00024343"/>
    </source>
</evidence>
<feature type="compositionally biased region" description="Low complexity" evidence="9">
    <location>
        <begin position="338"/>
        <end position="356"/>
    </location>
</feature>
<comment type="caution">
    <text evidence="11">The sequence shown here is derived from an EMBL/GenBank/DDBJ whole genome shotgun (WGS) entry which is preliminary data.</text>
</comment>
<keyword evidence="12" id="KW-1185">Reference proteome</keyword>
<evidence type="ECO:0000256" key="3">
    <source>
        <dbReference type="ARBA" id="ARBA00023015"/>
    </source>
</evidence>
<dbReference type="CDD" id="cd00018">
    <property type="entry name" value="AP2"/>
    <property type="match status" value="1"/>
</dbReference>
<dbReference type="InterPro" id="IPR001471">
    <property type="entry name" value="AP2/ERF_dom"/>
</dbReference>
<dbReference type="InterPro" id="IPR051758">
    <property type="entry name" value="ERF/AP2-like"/>
</dbReference>
<accession>A0A834TWH8</accession>
<evidence type="ECO:0000259" key="10">
    <source>
        <dbReference type="PROSITE" id="PS51032"/>
    </source>
</evidence>
<proteinExistence type="inferred from homology"/>
<evidence type="ECO:0000313" key="11">
    <source>
        <dbReference type="EMBL" id="KAF7829918.1"/>
    </source>
</evidence>
<dbReference type="Pfam" id="PF00847">
    <property type="entry name" value="AP2"/>
    <property type="match status" value="1"/>
</dbReference>
<dbReference type="PROSITE" id="PS51032">
    <property type="entry name" value="AP2_ERF"/>
    <property type="match status" value="1"/>
</dbReference>
<dbReference type="EMBL" id="JAAIUW010000005">
    <property type="protein sequence ID" value="KAF7829918.1"/>
    <property type="molecule type" value="Genomic_DNA"/>
</dbReference>
<comment type="subcellular location">
    <subcellularLocation>
        <location evidence="1">Nucleus</location>
    </subcellularLocation>
</comment>
<evidence type="ECO:0000313" key="12">
    <source>
        <dbReference type="Proteomes" id="UP000634136"/>
    </source>
</evidence>
<protein>
    <submittedName>
        <fullName evidence="11">Ethylene-responsive transcription factor RAP2-4-like</fullName>
    </submittedName>
</protein>
<dbReference type="PRINTS" id="PR00367">
    <property type="entry name" value="ETHRSPELEMNT"/>
</dbReference>
<dbReference type="GO" id="GO:0009873">
    <property type="term" value="P:ethylene-activated signaling pathway"/>
    <property type="evidence" value="ECO:0007669"/>
    <property type="project" value="UniProtKB-KW"/>
</dbReference>
<dbReference type="OrthoDB" id="663856at2759"/>
<sequence length="393" mass="42934">MLKLYSQGIWWKVMVGRRKENKGSSLSFRSVCPVEVMAATMDFYSSRSFQSDPFRGELMEVLEPFMKSPSTTPSPSPSPSAASSPSSNSSLPSTSYSPSSNLFQFPSSLPSYPNFYAGACSTSMAPVFADEPSNTQFFSGFEQPSSVIGLNHLTPSQINQIQAQIQLQAQQNLCWQQNTTTLGFLSPKPIPMKHTGMPPKPTKLYRGVRQRHWGKWVAEIRLPKNRTRLWLGTFDTAEEAALAYDKAAYKLRGDFARLNFPNLRHQGSCVGGEFGEYKPLHSSVDAKLQAICESLADLQKQGKSGKPASSKRSTGRSKAASKGAQPQAAAGEADLKVESSSSAAVTESEGSAGSSSPLSDLTFADVNELQWEGASDNFNLEKYPSYEIDWDSL</sequence>
<keyword evidence="2" id="KW-0936">Ethylene signaling pathway</keyword>
<dbReference type="SUPFAM" id="SSF54171">
    <property type="entry name" value="DNA-binding domain"/>
    <property type="match status" value="1"/>
</dbReference>
<name>A0A834TWH8_9FABA</name>
<reference evidence="11" key="1">
    <citation type="submission" date="2020-09" db="EMBL/GenBank/DDBJ databases">
        <title>Genome-Enabled Discovery of Anthraquinone Biosynthesis in Senna tora.</title>
        <authorList>
            <person name="Kang S.-H."/>
            <person name="Pandey R.P."/>
            <person name="Lee C.-M."/>
            <person name="Sim J.-S."/>
            <person name="Jeong J.-T."/>
            <person name="Choi B.-S."/>
            <person name="Jung M."/>
            <person name="Ginzburg D."/>
            <person name="Zhao K."/>
            <person name="Won S.Y."/>
            <person name="Oh T.-J."/>
            <person name="Yu Y."/>
            <person name="Kim N.-H."/>
            <person name="Lee O.R."/>
            <person name="Lee T.-H."/>
            <person name="Bashyal P."/>
            <person name="Kim T.-S."/>
            <person name="Lee W.-H."/>
            <person name="Kawkins C."/>
            <person name="Kim C.-K."/>
            <person name="Kim J.S."/>
            <person name="Ahn B.O."/>
            <person name="Rhee S.Y."/>
            <person name="Sohng J.K."/>
        </authorList>
    </citation>
    <scope>NUCLEOTIDE SEQUENCE</scope>
    <source>
        <tissue evidence="11">Leaf</tissue>
    </source>
</reference>
<feature type="compositionally biased region" description="Low complexity" evidence="9">
    <location>
        <begin position="317"/>
        <end position="331"/>
    </location>
</feature>
<dbReference type="GO" id="GO:0000976">
    <property type="term" value="F:transcription cis-regulatory region binding"/>
    <property type="evidence" value="ECO:0007669"/>
    <property type="project" value="UniProtKB-ARBA"/>
</dbReference>
<comment type="similarity">
    <text evidence="8">Belongs to the AP2/ERF transcription factor family. ERF subfamily.</text>
</comment>
<keyword evidence="4" id="KW-0238">DNA-binding</keyword>
<dbReference type="Proteomes" id="UP000634136">
    <property type="component" value="Unassembled WGS sequence"/>
</dbReference>
<keyword evidence="7" id="KW-0539">Nucleus</keyword>
<evidence type="ECO:0000256" key="5">
    <source>
        <dbReference type="ARBA" id="ARBA00023159"/>
    </source>
</evidence>
<evidence type="ECO:0000256" key="6">
    <source>
        <dbReference type="ARBA" id="ARBA00023163"/>
    </source>
</evidence>
<feature type="compositionally biased region" description="Low complexity" evidence="9">
    <location>
        <begin position="79"/>
        <end position="93"/>
    </location>
</feature>
<feature type="region of interest" description="Disordered" evidence="9">
    <location>
        <begin position="299"/>
        <end position="359"/>
    </location>
</feature>
<dbReference type="InterPro" id="IPR036955">
    <property type="entry name" value="AP2/ERF_dom_sf"/>
</dbReference>
<keyword evidence="5" id="KW-0010">Activator</keyword>
<dbReference type="InterPro" id="IPR016177">
    <property type="entry name" value="DNA-bd_dom_sf"/>
</dbReference>
<keyword evidence="3" id="KW-0805">Transcription regulation</keyword>
<evidence type="ECO:0000256" key="1">
    <source>
        <dbReference type="ARBA" id="ARBA00004123"/>
    </source>
</evidence>
<dbReference type="FunFam" id="3.30.730.10:FF:000001">
    <property type="entry name" value="Ethylene-responsive transcription factor 2"/>
    <property type="match status" value="1"/>
</dbReference>
<feature type="region of interest" description="Disordered" evidence="9">
    <location>
        <begin position="66"/>
        <end position="93"/>
    </location>
</feature>
<dbReference type="GO" id="GO:0005634">
    <property type="term" value="C:nucleus"/>
    <property type="evidence" value="ECO:0007669"/>
    <property type="project" value="UniProtKB-SubCell"/>
</dbReference>
<dbReference type="AlphaFoldDB" id="A0A834TWH8"/>
<evidence type="ECO:0000256" key="4">
    <source>
        <dbReference type="ARBA" id="ARBA00023125"/>
    </source>
</evidence>
<dbReference type="PANTHER" id="PTHR31657:SF73">
    <property type="entry name" value="OS02G0752800 PROTEIN"/>
    <property type="match status" value="1"/>
</dbReference>
<organism evidence="11 12">
    <name type="scientific">Senna tora</name>
    <dbReference type="NCBI Taxonomy" id="362788"/>
    <lineage>
        <taxon>Eukaryota</taxon>
        <taxon>Viridiplantae</taxon>
        <taxon>Streptophyta</taxon>
        <taxon>Embryophyta</taxon>
        <taxon>Tracheophyta</taxon>
        <taxon>Spermatophyta</taxon>
        <taxon>Magnoliopsida</taxon>
        <taxon>eudicotyledons</taxon>
        <taxon>Gunneridae</taxon>
        <taxon>Pentapetalae</taxon>
        <taxon>rosids</taxon>
        <taxon>fabids</taxon>
        <taxon>Fabales</taxon>
        <taxon>Fabaceae</taxon>
        <taxon>Caesalpinioideae</taxon>
        <taxon>Cassia clade</taxon>
        <taxon>Senna</taxon>
    </lineage>
</organism>
<feature type="domain" description="AP2/ERF" evidence="10">
    <location>
        <begin position="204"/>
        <end position="261"/>
    </location>
</feature>
<evidence type="ECO:0000256" key="7">
    <source>
        <dbReference type="ARBA" id="ARBA00023242"/>
    </source>
</evidence>
<evidence type="ECO:0000256" key="9">
    <source>
        <dbReference type="SAM" id="MobiDB-lite"/>
    </source>
</evidence>
<dbReference type="SMART" id="SM00380">
    <property type="entry name" value="AP2"/>
    <property type="match status" value="1"/>
</dbReference>